<dbReference type="InterPro" id="IPR036890">
    <property type="entry name" value="HATPase_C_sf"/>
</dbReference>
<evidence type="ECO:0000313" key="12">
    <source>
        <dbReference type="Proteomes" id="UP000294614"/>
    </source>
</evidence>
<dbReference type="InterPro" id="IPR005467">
    <property type="entry name" value="His_kinase_dom"/>
</dbReference>
<dbReference type="EC" id="2.7.13.3" evidence="2"/>
<keyword evidence="3" id="KW-0597">Phosphoprotein</keyword>
<evidence type="ECO:0000259" key="10">
    <source>
        <dbReference type="PROSITE" id="PS50109"/>
    </source>
</evidence>
<evidence type="ECO:0000256" key="4">
    <source>
        <dbReference type="ARBA" id="ARBA00022679"/>
    </source>
</evidence>
<evidence type="ECO:0000256" key="1">
    <source>
        <dbReference type="ARBA" id="ARBA00000085"/>
    </source>
</evidence>
<dbReference type="PANTHER" id="PTHR43065">
    <property type="entry name" value="SENSOR HISTIDINE KINASE"/>
    <property type="match status" value="1"/>
</dbReference>
<evidence type="ECO:0000256" key="9">
    <source>
        <dbReference type="SAM" id="Phobius"/>
    </source>
</evidence>
<gene>
    <name evidence="11" type="ORF">C8D98_1907</name>
</gene>
<protein>
    <recommendedName>
        <fullName evidence="2">histidine kinase</fullName>
        <ecNumber evidence="2">2.7.13.3</ecNumber>
    </recommendedName>
</protein>
<dbReference type="Pfam" id="PF02518">
    <property type="entry name" value="HATPase_c"/>
    <property type="match status" value="1"/>
</dbReference>
<dbReference type="InterPro" id="IPR004358">
    <property type="entry name" value="Sig_transdc_His_kin-like_C"/>
</dbReference>
<dbReference type="SMART" id="SM00388">
    <property type="entry name" value="HisKA"/>
    <property type="match status" value="1"/>
</dbReference>
<reference evidence="11 12" key="1">
    <citation type="submission" date="2019-03" db="EMBL/GenBank/DDBJ databases">
        <title>Genomic Encyclopedia of Type Strains, Phase IV (KMG-IV): sequencing the most valuable type-strain genomes for metagenomic binning, comparative biology and taxonomic classification.</title>
        <authorList>
            <person name="Goeker M."/>
        </authorList>
    </citation>
    <scope>NUCLEOTIDE SEQUENCE [LARGE SCALE GENOMIC DNA]</scope>
    <source>
        <strain evidence="11 12">DSM 24984</strain>
    </source>
</reference>
<dbReference type="Proteomes" id="UP000294614">
    <property type="component" value="Unassembled WGS sequence"/>
</dbReference>
<feature type="transmembrane region" description="Helical" evidence="9">
    <location>
        <begin position="95"/>
        <end position="114"/>
    </location>
</feature>
<evidence type="ECO:0000256" key="8">
    <source>
        <dbReference type="ARBA" id="ARBA00023012"/>
    </source>
</evidence>
<keyword evidence="9" id="KW-1133">Transmembrane helix</keyword>
<dbReference type="Gene3D" id="3.30.565.10">
    <property type="entry name" value="Histidine kinase-like ATPase, C-terminal domain"/>
    <property type="match status" value="1"/>
</dbReference>
<keyword evidence="12" id="KW-1185">Reference proteome</keyword>
<feature type="domain" description="Histidine kinase" evidence="10">
    <location>
        <begin position="154"/>
        <end position="358"/>
    </location>
</feature>
<keyword evidence="4" id="KW-0808">Transferase</keyword>
<keyword evidence="5" id="KW-0547">Nucleotide-binding</keyword>
<dbReference type="Gene3D" id="1.10.287.130">
    <property type="match status" value="1"/>
</dbReference>
<dbReference type="PANTHER" id="PTHR43065:SF10">
    <property type="entry name" value="PEROXIDE STRESS-ACTIVATED HISTIDINE KINASE MAK3"/>
    <property type="match status" value="1"/>
</dbReference>
<evidence type="ECO:0000256" key="5">
    <source>
        <dbReference type="ARBA" id="ARBA00022741"/>
    </source>
</evidence>
<keyword evidence="9" id="KW-0472">Membrane</keyword>
<evidence type="ECO:0000256" key="3">
    <source>
        <dbReference type="ARBA" id="ARBA00022553"/>
    </source>
</evidence>
<comment type="caution">
    <text evidence="11">The sequence shown here is derived from an EMBL/GenBank/DDBJ whole genome shotgun (WGS) entry which is preliminary data.</text>
</comment>
<dbReference type="SMART" id="SM00387">
    <property type="entry name" value="HATPase_c"/>
    <property type="match status" value="1"/>
</dbReference>
<dbReference type="Pfam" id="PF00512">
    <property type="entry name" value="HisKA"/>
    <property type="match status" value="1"/>
</dbReference>
<dbReference type="SUPFAM" id="SSF55874">
    <property type="entry name" value="ATPase domain of HSP90 chaperone/DNA topoisomerase II/histidine kinase"/>
    <property type="match status" value="1"/>
</dbReference>
<dbReference type="OrthoDB" id="9777714at2"/>
<organism evidence="11 12">
    <name type="scientific">Seleniivibrio woodruffii</name>
    <dbReference type="NCBI Taxonomy" id="1078050"/>
    <lineage>
        <taxon>Bacteria</taxon>
        <taxon>Pseudomonadati</taxon>
        <taxon>Deferribacterota</taxon>
        <taxon>Deferribacteres</taxon>
        <taxon>Deferribacterales</taxon>
        <taxon>Geovibrionaceae</taxon>
        <taxon>Seleniivibrio</taxon>
    </lineage>
</organism>
<dbReference type="PRINTS" id="PR00344">
    <property type="entry name" value="BCTRLSENSOR"/>
</dbReference>
<dbReference type="InterPro" id="IPR003594">
    <property type="entry name" value="HATPase_dom"/>
</dbReference>
<feature type="transmembrane region" description="Helical" evidence="9">
    <location>
        <begin position="66"/>
        <end position="83"/>
    </location>
</feature>
<dbReference type="InterPro" id="IPR036097">
    <property type="entry name" value="HisK_dim/P_sf"/>
</dbReference>
<evidence type="ECO:0000256" key="2">
    <source>
        <dbReference type="ARBA" id="ARBA00012438"/>
    </source>
</evidence>
<dbReference type="AlphaFoldDB" id="A0A4R1K9J0"/>
<sequence length="359" mass="39140">MSVELRRFKPQKDTLISIAVIIISTMVVSYFHYSIPSHFSVVHLAHYYVFYLIVIYAAFKFGFKGGVIVAALISLIYSPSAYYNLLCLCIEHHSVPSMVEVSMLYAVGIVSGYFSGKLKDEKRKVELVSAEKLQLEKQMAHDDRLRSLGQLSAGIAHEIRNPLAAIKAGIAMIKSGKNDAQITDILESEIERLNSFVDRFLQYARFGNNDPADINVNGLLTEVAELSKLSASGRTVTIDIENELPGDSTVFGDKNSLKQALLNLVLNGVDAVEGMSEGRVVISVKSGDGRIEFSVKDNGRGVEGDVNRLFEPFYTTKDTGTGLGLSIAGRIAQAHGGNITVVSGEEGTVFTMHIQGGQK</sequence>
<dbReference type="PROSITE" id="PS50109">
    <property type="entry name" value="HIS_KIN"/>
    <property type="match status" value="1"/>
</dbReference>
<keyword evidence="6 11" id="KW-0418">Kinase</keyword>
<dbReference type="SUPFAM" id="SSF47384">
    <property type="entry name" value="Homodimeric domain of signal transducing histidine kinase"/>
    <property type="match status" value="1"/>
</dbReference>
<feature type="transmembrane region" description="Helical" evidence="9">
    <location>
        <begin position="15"/>
        <end position="33"/>
    </location>
</feature>
<dbReference type="EMBL" id="SMGG01000004">
    <property type="protein sequence ID" value="TCK61025.1"/>
    <property type="molecule type" value="Genomic_DNA"/>
</dbReference>
<evidence type="ECO:0000313" key="11">
    <source>
        <dbReference type="EMBL" id="TCK61025.1"/>
    </source>
</evidence>
<accession>A0A4R1K9J0</accession>
<proteinExistence type="predicted"/>
<keyword evidence="8" id="KW-0902">Two-component regulatory system</keyword>
<evidence type="ECO:0000256" key="6">
    <source>
        <dbReference type="ARBA" id="ARBA00022777"/>
    </source>
</evidence>
<evidence type="ECO:0000256" key="7">
    <source>
        <dbReference type="ARBA" id="ARBA00022840"/>
    </source>
</evidence>
<dbReference type="InterPro" id="IPR003661">
    <property type="entry name" value="HisK_dim/P_dom"/>
</dbReference>
<name>A0A4R1K9J0_9BACT</name>
<dbReference type="GO" id="GO:0000155">
    <property type="term" value="F:phosphorelay sensor kinase activity"/>
    <property type="evidence" value="ECO:0007669"/>
    <property type="project" value="InterPro"/>
</dbReference>
<dbReference type="CDD" id="cd00082">
    <property type="entry name" value="HisKA"/>
    <property type="match status" value="1"/>
</dbReference>
<dbReference type="GO" id="GO:0005524">
    <property type="term" value="F:ATP binding"/>
    <property type="evidence" value="ECO:0007669"/>
    <property type="project" value="UniProtKB-KW"/>
</dbReference>
<keyword evidence="7" id="KW-0067">ATP-binding</keyword>
<keyword evidence="9" id="KW-0812">Transmembrane</keyword>
<dbReference type="CDD" id="cd00075">
    <property type="entry name" value="HATPase"/>
    <property type="match status" value="1"/>
</dbReference>
<comment type="catalytic activity">
    <reaction evidence="1">
        <text>ATP + protein L-histidine = ADP + protein N-phospho-L-histidine.</text>
        <dbReference type="EC" id="2.7.13.3"/>
    </reaction>
</comment>
<feature type="transmembrane region" description="Helical" evidence="9">
    <location>
        <begin position="39"/>
        <end position="59"/>
    </location>
</feature>